<dbReference type="InterPro" id="IPR037027">
    <property type="entry name" value="YqgF/RNaseH-like_dom_sf"/>
</dbReference>
<dbReference type="SUPFAM" id="SSF53098">
    <property type="entry name" value="Ribonuclease H-like"/>
    <property type="match status" value="1"/>
</dbReference>
<evidence type="ECO:0000256" key="5">
    <source>
        <dbReference type="SAM" id="MobiDB-lite"/>
    </source>
</evidence>
<dbReference type="GO" id="GO:0000967">
    <property type="term" value="P:rRNA 5'-end processing"/>
    <property type="evidence" value="ECO:0007669"/>
    <property type="project" value="TreeGrafter"/>
</dbReference>
<evidence type="ECO:0000256" key="2">
    <source>
        <dbReference type="ARBA" id="ARBA00022517"/>
    </source>
</evidence>
<keyword evidence="3" id="KW-0540">Nuclease</keyword>
<evidence type="ECO:0000313" key="7">
    <source>
        <dbReference type="EMBL" id="AEI30273.1"/>
    </source>
</evidence>
<feature type="non-terminal residue" evidence="7">
    <location>
        <position position="109"/>
    </location>
</feature>
<dbReference type="SMART" id="SM00732">
    <property type="entry name" value="YqgFc"/>
    <property type="match status" value="1"/>
</dbReference>
<dbReference type="PANTHER" id="PTHR33317:SF4">
    <property type="entry name" value="POLYNUCLEOTIDYL TRANSFERASE, RIBONUCLEASE H-LIKE SUPERFAMILY PROTEIN"/>
    <property type="match status" value="1"/>
</dbReference>
<evidence type="ECO:0000256" key="1">
    <source>
        <dbReference type="ARBA" id="ARBA00022490"/>
    </source>
</evidence>
<keyword evidence="4 7" id="KW-0378">Hydrolase</keyword>
<dbReference type="Gene3D" id="3.30.420.140">
    <property type="entry name" value="YqgF/RNase H-like domain"/>
    <property type="match status" value="1"/>
</dbReference>
<feature type="domain" description="YqgF/RNase H-like" evidence="6">
    <location>
        <begin position="26"/>
        <end position="103"/>
    </location>
</feature>
<evidence type="ECO:0000256" key="3">
    <source>
        <dbReference type="ARBA" id="ARBA00022722"/>
    </source>
</evidence>
<dbReference type="EC" id="3.1.-.-" evidence="7"/>
<dbReference type="AlphaFoldDB" id="F8UGW6"/>
<proteinExistence type="predicted"/>
<gene>
    <name evidence="7" type="ORF">LDC_03222</name>
</gene>
<dbReference type="GO" id="GO:0004518">
    <property type="term" value="F:nuclease activity"/>
    <property type="evidence" value="ECO:0007669"/>
    <property type="project" value="UniProtKB-KW"/>
</dbReference>
<dbReference type="InterPro" id="IPR005227">
    <property type="entry name" value="YqgF"/>
</dbReference>
<evidence type="ECO:0000259" key="6">
    <source>
        <dbReference type="SMART" id="SM00732"/>
    </source>
</evidence>
<feature type="region of interest" description="Disordered" evidence="5">
    <location>
        <begin position="1"/>
        <end position="20"/>
    </location>
</feature>
<dbReference type="PANTHER" id="PTHR33317">
    <property type="entry name" value="POLYNUCLEOTIDYL TRANSFERASE, RIBONUCLEASE H-LIKE SUPERFAMILY PROTEIN"/>
    <property type="match status" value="1"/>
</dbReference>
<name>F8UGW6_9ZZZZ</name>
<evidence type="ECO:0000256" key="4">
    <source>
        <dbReference type="ARBA" id="ARBA00022801"/>
    </source>
</evidence>
<dbReference type="GO" id="GO:0016787">
    <property type="term" value="F:hydrolase activity"/>
    <property type="evidence" value="ECO:0007669"/>
    <property type="project" value="UniProtKB-KW"/>
</dbReference>
<keyword evidence="1" id="KW-0963">Cytoplasm</keyword>
<sequence length="109" mass="11824">MKIQNTINPPAQAGKEQGTDKRLTSGKILGIDYGTRRIGLAISDSGQSQAFVYDTLEAGAKTFAKIKNICDKEMIDKIVVGLPLGLSGEYTQKTEEAVCFIEALENQTK</sequence>
<accession>F8UGW6</accession>
<reference evidence="7" key="1">
    <citation type="submission" date="2011-04" db="EMBL/GenBank/DDBJ databases">
        <title>Taxonomic and functional metagenomic profiling of the microbial community in the anoxic sediment of a brackish shallow lake (Laguna de Carrizo Central Spain).</title>
        <authorList>
            <consortium name="CONSOLIDER consortium CSD2007-00005"/>
            <person name="Guazzaroni M.-E."/>
            <person name="Richter M."/>
            <person name="Garcia-Salamanca A."/>
            <person name="Yarza P."/>
            <person name="Ferrer M."/>
        </authorList>
    </citation>
    <scope>NUCLEOTIDE SEQUENCE</scope>
</reference>
<protein>
    <submittedName>
        <fullName evidence="7">Resolvase holliday junction-type YqgF-like protein</fullName>
        <ecNumber evidence="7">3.1.-.-</ecNumber>
    </submittedName>
</protein>
<keyword evidence="2" id="KW-0690">Ribosome biogenesis</keyword>
<dbReference type="CDD" id="cd16964">
    <property type="entry name" value="YqgF"/>
    <property type="match status" value="1"/>
</dbReference>
<dbReference type="EMBL" id="JF805033">
    <property type="protein sequence ID" value="AEI30273.1"/>
    <property type="molecule type" value="Genomic_DNA"/>
</dbReference>
<dbReference type="InterPro" id="IPR012337">
    <property type="entry name" value="RNaseH-like_sf"/>
</dbReference>
<dbReference type="InterPro" id="IPR006641">
    <property type="entry name" value="YqgF/RNaseH-like_dom"/>
</dbReference>
<dbReference type="Pfam" id="PF03652">
    <property type="entry name" value="RuvX"/>
    <property type="match status" value="1"/>
</dbReference>
<organism evidence="7">
    <name type="scientific">uncultured microorganism</name>
    <dbReference type="NCBI Taxonomy" id="358574"/>
    <lineage>
        <taxon>unclassified sequences</taxon>
        <taxon>environmental samples</taxon>
    </lineage>
</organism>